<dbReference type="NCBIfam" id="NF000986">
    <property type="entry name" value="PRK00103.1-4"/>
    <property type="match status" value="1"/>
</dbReference>
<dbReference type="InterPro" id="IPR003742">
    <property type="entry name" value="RlmH-like"/>
</dbReference>
<keyword evidence="5" id="KW-0963">Cytoplasm</keyword>
<evidence type="ECO:0000256" key="1">
    <source>
        <dbReference type="ARBA" id="ARBA00022603"/>
    </source>
</evidence>
<keyword evidence="2 5" id="KW-0808">Transferase</keyword>
<dbReference type="EMBL" id="CP015519">
    <property type="protein sequence ID" value="APG27790.1"/>
    <property type="molecule type" value="Genomic_DNA"/>
</dbReference>
<dbReference type="STRING" id="1842532.A7E78_08030"/>
<organism evidence="6 7">
    <name type="scientific">Syntrophotalea acetylenivorans</name>
    <dbReference type="NCBI Taxonomy" id="1842532"/>
    <lineage>
        <taxon>Bacteria</taxon>
        <taxon>Pseudomonadati</taxon>
        <taxon>Thermodesulfobacteriota</taxon>
        <taxon>Desulfuromonadia</taxon>
        <taxon>Desulfuromonadales</taxon>
        <taxon>Syntrophotaleaceae</taxon>
        <taxon>Syntrophotalea</taxon>
    </lineage>
</organism>
<dbReference type="EC" id="2.1.1.177" evidence="5"/>
<comment type="function">
    <text evidence="5">Specifically methylates the pseudouridine at position 1915 (m3Psi1915) in 23S rRNA.</text>
</comment>
<dbReference type="PIRSF" id="PIRSF004505">
    <property type="entry name" value="MT_bac"/>
    <property type="match status" value="1"/>
</dbReference>
<proteinExistence type="inferred from homology"/>
<gene>
    <name evidence="5" type="primary">rlmH</name>
    <name evidence="6" type="ORF">A7E78_08030</name>
</gene>
<comment type="subunit">
    <text evidence="5">Homodimer.</text>
</comment>
<keyword evidence="3 5" id="KW-0949">S-adenosyl-L-methionine</keyword>
<dbReference type="Gene3D" id="3.40.1280.10">
    <property type="match status" value="1"/>
</dbReference>
<dbReference type="PANTHER" id="PTHR33603">
    <property type="entry name" value="METHYLTRANSFERASE"/>
    <property type="match status" value="1"/>
</dbReference>
<dbReference type="InterPro" id="IPR029026">
    <property type="entry name" value="tRNA_m1G_MTases_N"/>
</dbReference>
<evidence type="ECO:0000313" key="6">
    <source>
        <dbReference type="EMBL" id="APG27790.1"/>
    </source>
</evidence>
<keyword evidence="5" id="KW-0698">rRNA processing</keyword>
<reference evidence="6 7" key="1">
    <citation type="journal article" date="2017" name="Genome Announc.">
        <title>Complete Genome Sequences of Two Acetylene-Fermenting Pelobacter acetylenicus Strains.</title>
        <authorList>
            <person name="Sutton J.M."/>
            <person name="Baesman S.M."/>
            <person name="Fierst J.L."/>
            <person name="Poret-Peterson A.T."/>
            <person name="Oremland R.S."/>
            <person name="Dunlap D.S."/>
            <person name="Akob D.M."/>
        </authorList>
    </citation>
    <scope>NUCLEOTIDE SEQUENCE [LARGE SCALE GENOMIC DNA]</scope>
    <source>
        <strain evidence="6 7">SFB93</strain>
    </source>
</reference>
<dbReference type="PANTHER" id="PTHR33603:SF1">
    <property type="entry name" value="RIBOSOMAL RNA LARGE SUBUNIT METHYLTRANSFERASE H"/>
    <property type="match status" value="1"/>
</dbReference>
<comment type="subcellular location">
    <subcellularLocation>
        <location evidence="5">Cytoplasm</location>
    </subcellularLocation>
</comment>
<dbReference type="Proteomes" id="UP000182517">
    <property type="component" value="Chromosome"/>
</dbReference>
<evidence type="ECO:0000256" key="2">
    <source>
        <dbReference type="ARBA" id="ARBA00022679"/>
    </source>
</evidence>
<keyword evidence="1 5" id="KW-0489">Methyltransferase</keyword>
<dbReference type="SUPFAM" id="SSF75217">
    <property type="entry name" value="alpha/beta knot"/>
    <property type="match status" value="1"/>
</dbReference>
<sequence>MKIGLISVGKLSQAFLRDGVAEYAGRLQRYISYNSHELKESKGGSKPDPKVIREQEGERILARVPDGAYLVVLDERGRNYGSEELAEFLGRHMLQGTGELVFAIGGAYGLSRAVKERANLQLSLSAMTLTHQMARLLLLEQLYRGFTILRNEPYHNR</sequence>
<dbReference type="Pfam" id="PF02590">
    <property type="entry name" value="SPOUT_MTase"/>
    <property type="match status" value="1"/>
</dbReference>
<dbReference type="AlphaFoldDB" id="A0A1L3GPI3"/>
<protein>
    <recommendedName>
        <fullName evidence="5">Ribosomal RNA large subunit methyltransferase H</fullName>
        <ecNumber evidence="5">2.1.1.177</ecNumber>
    </recommendedName>
    <alternativeName>
        <fullName evidence="5">23S rRNA (pseudouridine1915-N3)-methyltransferase</fullName>
    </alternativeName>
    <alternativeName>
        <fullName evidence="5">23S rRNA m3Psi1915 methyltransferase</fullName>
    </alternativeName>
    <alternativeName>
        <fullName evidence="5">rRNA (pseudouridine-N3-)-methyltransferase RlmH</fullName>
    </alternativeName>
</protein>
<comment type="catalytic activity">
    <reaction evidence="5">
        <text>pseudouridine(1915) in 23S rRNA + S-adenosyl-L-methionine = N(3)-methylpseudouridine(1915) in 23S rRNA + S-adenosyl-L-homocysteine + H(+)</text>
        <dbReference type="Rhea" id="RHEA:42752"/>
        <dbReference type="Rhea" id="RHEA-COMP:10221"/>
        <dbReference type="Rhea" id="RHEA-COMP:10222"/>
        <dbReference type="ChEBI" id="CHEBI:15378"/>
        <dbReference type="ChEBI" id="CHEBI:57856"/>
        <dbReference type="ChEBI" id="CHEBI:59789"/>
        <dbReference type="ChEBI" id="CHEBI:65314"/>
        <dbReference type="ChEBI" id="CHEBI:74486"/>
        <dbReference type="EC" id="2.1.1.177"/>
    </reaction>
</comment>
<dbReference type="GO" id="GO:0005737">
    <property type="term" value="C:cytoplasm"/>
    <property type="evidence" value="ECO:0007669"/>
    <property type="project" value="UniProtKB-SubCell"/>
</dbReference>
<accession>A0A1L3GPI3</accession>
<dbReference type="RefSeq" id="WP_072283755.1">
    <property type="nucleotide sequence ID" value="NZ_CP015519.1"/>
</dbReference>
<evidence type="ECO:0000256" key="3">
    <source>
        <dbReference type="ARBA" id="ARBA00022691"/>
    </source>
</evidence>
<dbReference type="KEGG" id="pef:A7E78_08030"/>
<dbReference type="HAMAP" id="MF_00658">
    <property type="entry name" value="23SrRNA_methyltr_H"/>
    <property type="match status" value="1"/>
</dbReference>
<dbReference type="CDD" id="cd18081">
    <property type="entry name" value="RlmH-like"/>
    <property type="match status" value="1"/>
</dbReference>
<feature type="binding site" evidence="5">
    <location>
        <position position="73"/>
    </location>
    <ligand>
        <name>S-adenosyl-L-methionine</name>
        <dbReference type="ChEBI" id="CHEBI:59789"/>
    </ligand>
</feature>
<dbReference type="OrthoDB" id="9806643at2"/>
<comment type="similarity">
    <text evidence="4 5">Belongs to the RNA methyltransferase RlmH family.</text>
</comment>
<dbReference type="GO" id="GO:0070038">
    <property type="term" value="F:rRNA (pseudouridine-N3-)-methyltransferase activity"/>
    <property type="evidence" value="ECO:0007669"/>
    <property type="project" value="UniProtKB-UniRule"/>
</dbReference>
<dbReference type="InterPro" id="IPR029028">
    <property type="entry name" value="Alpha/beta_knot_MTases"/>
</dbReference>
<evidence type="ECO:0000256" key="4">
    <source>
        <dbReference type="ARBA" id="ARBA00038303"/>
    </source>
</evidence>
<evidence type="ECO:0000313" key="7">
    <source>
        <dbReference type="Proteomes" id="UP000182517"/>
    </source>
</evidence>
<evidence type="ECO:0000256" key="5">
    <source>
        <dbReference type="HAMAP-Rule" id="MF_00658"/>
    </source>
</evidence>
<name>A0A1L3GPI3_9BACT</name>
<keyword evidence="7" id="KW-1185">Reference proteome</keyword>
<feature type="binding site" evidence="5">
    <location>
        <position position="105"/>
    </location>
    <ligand>
        <name>S-adenosyl-L-methionine</name>
        <dbReference type="ChEBI" id="CHEBI:59789"/>
    </ligand>
</feature>
<feature type="binding site" evidence="5">
    <location>
        <begin position="124"/>
        <end position="129"/>
    </location>
    <ligand>
        <name>S-adenosyl-L-methionine</name>
        <dbReference type="ChEBI" id="CHEBI:59789"/>
    </ligand>
</feature>